<reference evidence="1 2" key="1">
    <citation type="submission" date="2014-06" db="EMBL/GenBank/DDBJ databases">
        <authorList>
            <person name="Swart Estienne"/>
        </authorList>
    </citation>
    <scope>NUCLEOTIDE SEQUENCE [LARGE SCALE GENOMIC DNA]</scope>
    <source>
        <strain evidence="1 2">130c</strain>
    </source>
</reference>
<keyword evidence="2" id="KW-1185">Reference proteome</keyword>
<accession>A0A078AAJ9</accession>
<organism evidence="1 2">
    <name type="scientific">Stylonychia lemnae</name>
    <name type="common">Ciliate</name>
    <dbReference type="NCBI Taxonomy" id="5949"/>
    <lineage>
        <taxon>Eukaryota</taxon>
        <taxon>Sar</taxon>
        <taxon>Alveolata</taxon>
        <taxon>Ciliophora</taxon>
        <taxon>Intramacronucleata</taxon>
        <taxon>Spirotrichea</taxon>
        <taxon>Stichotrichia</taxon>
        <taxon>Sporadotrichida</taxon>
        <taxon>Oxytrichidae</taxon>
        <taxon>Stylonychinae</taxon>
        <taxon>Stylonychia</taxon>
    </lineage>
</organism>
<dbReference type="InParanoid" id="A0A078AAJ9"/>
<sequence length="178" mass="20096">MESQHIDILSLPTVQVVGIEGEWANIITSPCHECCFLDQSVSAQNPKNQKTLEQDYKGNLKDRPEETKRTIDVLNDRRANGTLTKGNFLLYLQQYQHHFRGKPLKGIILCGLKLGNEGGHALLEFIRILGSGCLKSINIRDCEVPEDIEQMIWQALEGHPINPGDQNCRFTRSNGSHF</sequence>
<proteinExistence type="predicted"/>
<dbReference type="AlphaFoldDB" id="A0A078AAJ9"/>
<dbReference type="Proteomes" id="UP000039865">
    <property type="component" value="Unassembled WGS sequence"/>
</dbReference>
<evidence type="ECO:0000313" key="2">
    <source>
        <dbReference type="Proteomes" id="UP000039865"/>
    </source>
</evidence>
<dbReference type="OrthoDB" id="10609746at2759"/>
<dbReference type="EMBL" id="CCKQ01007492">
    <property type="protein sequence ID" value="CDW78871.1"/>
    <property type="molecule type" value="Genomic_DNA"/>
</dbReference>
<gene>
    <name evidence="1" type="primary">Contig10613.g11333</name>
    <name evidence="1" type="ORF">STYLEM_7856</name>
</gene>
<name>A0A078AAJ9_STYLE</name>
<protein>
    <submittedName>
        <fullName evidence="1">Uncharacterized protein</fullName>
    </submittedName>
</protein>
<evidence type="ECO:0000313" key="1">
    <source>
        <dbReference type="EMBL" id="CDW78871.1"/>
    </source>
</evidence>